<keyword evidence="2" id="KW-1185">Reference proteome</keyword>
<dbReference type="Proteomes" id="UP001324270">
    <property type="component" value="Unassembled WGS sequence"/>
</dbReference>
<accession>A0ABU5Y7Y8</accession>
<organism evidence="1 2">
    <name type="scientific">Capnocytophaga gingivalis</name>
    <dbReference type="NCBI Taxonomy" id="1017"/>
    <lineage>
        <taxon>Bacteria</taxon>
        <taxon>Pseudomonadati</taxon>
        <taxon>Bacteroidota</taxon>
        <taxon>Flavobacteriia</taxon>
        <taxon>Flavobacteriales</taxon>
        <taxon>Flavobacteriaceae</taxon>
        <taxon>Capnocytophaga</taxon>
    </lineage>
</organism>
<proteinExistence type="predicted"/>
<comment type="caution">
    <text evidence="1">The sequence shown here is derived from an EMBL/GenBank/DDBJ whole genome shotgun (WGS) entry which is preliminary data.</text>
</comment>
<evidence type="ECO:0000313" key="2">
    <source>
        <dbReference type="Proteomes" id="UP001324270"/>
    </source>
</evidence>
<evidence type="ECO:0000313" key="1">
    <source>
        <dbReference type="EMBL" id="MEB3039104.1"/>
    </source>
</evidence>
<sequence length="75" mass="8498">MIEFVFFQGAKVQLFGLYTTGLVITFHFVDNLLVSSEQWSVNREQRSVSSEQRSPHIGMRIFASCGRGDLQIALC</sequence>
<dbReference type="RefSeq" id="WP_323978521.1">
    <property type="nucleotide sequence ID" value="NZ_JAYKBV010000001.1"/>
</dbReference>
<name>A0ABU5Y7Y8_9FLAO</name>
<protein>
    <submittedName>
        <fullName evidence="1">Uncharacterized protein</fullName>
    </submittedName>
</protein>
<dbReference type="EMBL" id="JAYKBV010000001">
    <property type="protein sequence ID" value="MEB3039104.1"/>
    <property type="molecule type" value="Genomic_DNA"/>
</dbReference>
<gene>
    <name evidence="1" type="ORF">VJJ49_00130</name>
</gene>
<reference evidence="1 2" key="1">
    <citation type="submission" date="2023-12" db="EMBL/GenBank/DDBJ databases">
        <title>Genomic sequences of Capnocytophaga and Parvimonas strains.</title>
        <authorList>
            <person name="Watt R.M."/>
            <person name="Wang M."/>
            <person name="Yang T."/>
            <person name="Tong W.M."/>
        </authorList>
    </citation>
    <scope>NUCLEOTIDE SEQUENCE [LARGE SCALE GENOMIC DNA]</scope>
    <source>
        <strain evidence="1 2">CCUG 13156</strain>
    </source>
</reference>